<evidence type="ECO:0000313" key="2">
    <source>
        <dbReference type="EMBL" id="MFC4034556.1"/>
    </source>
</evidence>
<organism evidence="2 3">
    <name type="scientific">Streptomyces polygonati</name>
    <dbReference type="NCBI Taxonomy" id="1617087"/>
    <lineage>
        <taxon>Bacteria</taxon>
        <taxon>Bacillati</taxon>
        <taxon>Actinomycetota</taxon>
        <taxon>Actinomycetes</taxon>
        <taxon>Kitasatosporales</taxon>
        <taxon>Streptomycetaceae</taxon>
        <taxon>Streptomyces</taxon>
    </lineage>
</organism>
<name>A0ABV8HUH4_9ACTN</name>
<evidence type="ECO:0000313" key="3">
    <source>
        <dbReference type="Proteomes" id="UP001595765"/>
    </source>
</evidence>
<dbReference type="Pfam" id="PF05305">
    <property type="entry name" value="DUF732"/>
    <property type="match status" value="1"/>
</dbReference>
<protein>
    <submittedName>
        <fullName evidence="2">DUF732 domain-containing protein</fullName>
    </submittedName>
</protein>
<dbReference type="Proteomes" id="UP001595765">
    <property type="component" value="Unassembled WGS sequence"/>
</dbReference>
<feature type="domain" description="DUF732" evidence="1">
    <location>
        <begin position="43"/>
        <end position="100"/>
    </location>
</feature>
<dbReference type="InterPro" id="IPR007969">
    <property type="entry name" value="DUF732"/>
</dbReference>
<accession>A0ABV8HUH4</accession>
<gene>
    <name evidence="2" type="ORF">ACFO3J_24210</name>
</gene>
<dbReference type="RefSeq" id="WP_386432867.1">
    <property type="nucleotide sequence ID" value="NZ_JBHSBB010000014.1"/>
</dbReference>
<proteinExistence type="predicted"/>
<evidence type="ECO:0000259" key="1">
    <source>
        <dbReference type="Pfam" id="PF05305"/>
    </source>
</evidence>
<dbReference type="EMBL" id="JBHSBB010000014">
    <property type="protein sequence ID" value="MFC4034556.1"/>
    <property type="molecule type" value="Genomic_DNA"/>
</dbReference>
<sequence>MLLLTGCGSTVRTPESVPSPADTRGALLMQGLADPLNGGGGSGWAAVTEAGAVAQAKAVCADLAAHRSLADVWRAEMDRATVGMSDADYFTKASAVLYCPRFQSTVGYLH</sequence>
<keyword evidence="3" id="KW-1185">Reference proteome</keyword>
<reference evidence="3" key="1">
    <citation type="journal article" date="2019" name="Int. J. Syst. Evol. Microbiol.">
        <title>The Global Catalogue of Microorganisms (GCM) 10K type strain sequencing project: providing services to taxonomists for standard genome sequencing and annotation.</title>
        <authorList>
            <consortium name="The Broad Institute Genomics Platform"/>
            <consortium name="The Broad Institute Genome Sequencing Center for Infectious Disease"/>
            <person name="Wu L."/>
            <person name="Ma J."/>
        </authorList>
    </citation>
    <scope>NUCLEOTIDE SEQUENCE [LARGE SCALE GENOMIC DNA]</scope>
    <source>
        <strain evidence="3">CGMCC 4.7237</strain>
    </source>
</reference>
<comment type="caution">
    <text evidence="2">The sequence shown here is derived from an EMBL/GenBank/DDBJ whole genome shotgun (WGS) entry which is preliminary data.</text>
</comment>